<gene>
    <name evidence="1" type="ORF">BG910_06790</name>
</gene>
<protein>
    <submittedName>
        <fullName evidence="1">Uncharacterized protein</fullName>
    </submittedName>
</protein>
<dbReference type="Proteomes" id="UP000198238">
    <property type="component" value="Chromosome"/>
</dbReference>
<dbReference type="EMBL" id="CP022278">
    <property type="protein sequence ID" value="ASK27489.1"/>
    <property type="molecule type" value="Genomic_DNA"/>
</dbReference>
<dbReference type="KEGG" id="nei:BG910_06790"/>
<evidence type="ECO:0000313" key="2">
    <source>
        <dbReference type="Proteomes" id="UP000198238"/>
    </source>
</evidence>
<sequence>MICALFDGVVSPRPDQITEEVVEMADAMFAEIGTCHERIRPLAILADGIARSITELIPDELKLIFGNDDFLKYLQSKGQDETFNLLKNSRINSVAKVLKAFYKSWLAYTAKDRRLKVCIVTAQVRWRSKFEIALLGL</sequence>
<evidence type="ECO:0000313" key="1">
    <source>
        <dbReference type="EMBL" id="ASK27489.1"/>
    </source>
</evidence>
<proteinExistence type="predicted"/>
<organism evidence="1 2">
    <name type="scientific">Neisseria chenwenguii</name>
    <dbReference type="NCBI Taxonomy" id="1853278"/>
    <lineage>
        <taxon>Bacteria</taxon>
        <taxon>Pseudomonadati</taxon>
        <taxon>Pseudomonadota</taxon>
        <taxon>Betaproteobacteria</taxon>
        <taxon>Neisseriales</taxon>
        <taxon>Neisseriaceae</taxon>
        <taxon>Neisseria</taxon>
    </lineage>
</organism>
<accession>A0A220S1Y1</accession>
<name>A0A220S1Y1_9NEIS</name>
<keyword evidence="2" id="KW-1185">Reference proteome</keyword>
<reference evidence="1 2" key="1">
    <citation type="submission" date="2017-06" db="EMBL/GenBank/DDBJ databases">
        <title>Neisseria chenwenguii sp. nov., isolated from the intestinal contents of Tibetan Plateau Pika in Yushu, Qinghai Province, China.</title>
        <authorList>
            <person name="Zhang G."/>
        </authorList>
    </citation>
    <scope>NUCLEOTIDE SEQUENCE [LARGE SCALE GENOMIC DNA]</scope>
    <source>
        <strain evidence="1 2">10023</strain>
    </source>
</reference>
<dbReference type="AlphaFoldDB" id="A0A220S1Y1"/>